<sequence length="256" mass="28160">MHNGADLSVLAPVWVEALRREGLTSPVHVALWLDEHRAPPLQKHVGMVLRRMRGKVRIVDLAAELGVAHSQVQGLLHSTAMRLIVPHLDDVAAWARARAGGIGDESIAELARTSPEVIRLALDGWPGHDPSASDAQVIEAYTQWIGGAPLAEVAAIIGTTPRRLGRELDEGKSSLPRRLQSLDLAERFGWNKATVTRHRRAGLLPSPDGRDGLSYWWWVATIEQWESGRGGLHSCPSCRAQYLTETGLRGHITREH</sequence>
<gene>
    <name evidence="2" type="ORF">CWN80_01970</name>
</gene>
<dbReference type="Proteomes" id="UP000288711">
    <property type="component" value="Unassembled WGS sequence"/>
</dbReference>
<dbReference type="EMBL" id="PIPF01000001">
    <property type="protein sequence ID" value="RWU85753.1"/>
    <property type="molecule type" value="Genomic_DNA"/>
</dbReference>
<accession>A0A444BBD9</accession>
<dbReference type="InterPro" id="IPR013087">
    <property type="entry name" value="Znf_C2H2_type"/>
</dbReference>
<evidence type="ECO:0000259" key="1">
    <source>
        <dbReference type="PROSITE" id="PS00028"/>
    </source>
</evidence>
<proteinExistence type="predicted"/>
<evidence type="ECO:0000313" key="2">
    <source>
        <dbReference type="EMBL" id="RWU85753.1"/>
    </source>
</evidence>
<name>A0A444BBD9_9MICO</name>
<protein>
    <recommendedName>
        <fullName evidence="1">C2H2-type domain-containing protein</fullName>
    </recommendedName>
</protein>
<feature type="domain" description="C2H2-type" evidence="1">
    <location>
        <begin position="235"/>
        <end position="256"/>
    </location>
</feature>
<evidence type="ECO:0000313" key="3">
    <source>
        <dbReference type="Proteomes" id="UP000288711"/>
    </source>
</evidence>
<dbReference type="AlphaFoldDB" id="A0A444BBD9"/>
<dbReference type="RefSeq" id="WP_040880655.1">
    <property type="nucleotide sequence ID" value="NZ_ALWX01000011.1"/>
</dbReference>
<comment type="caution">
    <text evidence="2">The sequence shown here is derived from an EMBL/GenBank/DDBJ whole genome shotgun (WGS) entry which is preliminary data.</text>
</comment>
<reference evidence="2 3" key="1">
    <citation type="journal article" date="2009" name="Int. J. Syst. Evol. Microbiol.">
        <title>Janibacter hoylei sp. nov., Bacillus isronensis sp. nov. and Bacillus aryabhattai sp. nov., isolated from cryotubes used for collecting air from the upper atmosphere.</title>
        <authorList>
            <person name="Shivaji S."/>
            <person name="Chaturvedi P."/>
            <person name="Begum Z."/>
            <person name="Pindi P.K."/>
            <person name="Manorama R."/>
            <person name="Padmanaban D.A."/>
            <person name="Shouche Y.S."/>
            <person name="Pawar S."/>
            <person name="Vaishampayan P."/>
            <person name="Dutt C.B."/>
            <person name="Datta G.N."/>
            <person name="Manchanda R.K."/>
            <person name="Rao U.R."/>
            <person name="Bhargava P.M."/>
            <person name="Narlikar J.V."/>
        </authorList>
    </citation>
    <scope>NUCLEOTIDE SEQUENCE [LARGE SCALE GENOMIC DNA]</scope>
    <source>
        <strain evidence="2 3">PVAS-1</strain>
    </source>
</reference>
<keyword evidence="3" id="KW-1185">Reference proteome</keyword>
<dbReference type="PROSITE" id="PS00028">
    <property type="entry name" value="ZINC_FINGER_C2H2_1"/>
    <property type="match status" value="1"/>
</dbReference>
<organism evidence="2 3">
    <name type="scientific">Janibacter hoylei PVAS-1</name>
    <dbReference type="NCBI Taxonomy" id="1210046"/>
    <lineage>
        <taxon>Bacteria</taxon>
        <taxon>Bacillati</taxon>
        <taxon>Actinomycetota</taxon>
        <taxon>Actinomycetes</taxon>
        <taxon>Micrococcales</taxon>
        <taxon>Intrasporangiaceae</taxon>
        <taxon>Janibacter</taxon>
    </lineage>
</organism>
<dbReference type="OrthoDB" id="5198511at2"/>